<feature type="transmembrane region" description="Helical" evidence="13">
    <location>
        <begin position="366"/>
        <end position="387"/>
    </location>
</feature>
<feature type="transmembrane region" description="Helical" evidence="13">
    <location>
        <begin position="56"/>
        <end position="74"/>
    </location>
</feature>
<feature type="transmembrane region" description="Helical" evidence="13">
    <location>
        <begin position="399"/>
        <end position="419"/>
    </location>
</feature>
<dbReference type="GO" id="GO:0042910">
    <property type="term" value="F:xenobiotic transmembrane transporter activity"/>
    <property type="evidence" value="ECO:0007669"/>
    <property type="project" value="InterPro"/>
</dbReference>
<dbReference type="InterPro" id="IPR050222">
    <property type="entry name" value="MATE_MdtK"/>
</dbReference>
<feature type="transmembrane region" description="Helical" evidence="13">
    <location>
        <begin position="425"/>
        <end position="445"/>
    </location>
</feature>
<accession>A0A1I0PMR0</accession>
<dbReference type="OrthoDB" id="62420at2"/>
<feature type="transmembrane region" description="Helical" evidence="13">
    <location>
        <begin position="94"/>
        <end position="119"/>
    </location>
</feature>
<evidence type="ECO:0000313" key="15">
    <source>
        <dbReference type="Proteomes" id="UP000199701"/>
    </source>
</evidence>
<keyword evidence="7" id="KW-1003">Cell membrane</keyword>
<keyword evidence="5" id="KW-0813">Transport</keyword>
<gene>
    <name evidence="14" type="ORF">SAMN05421659_105201</name>
</gene>
<evidence type="ECO:0000256" key="4">
    <source>
        <dbReference type="ARBA" id="ARBA00020268"/>
    </source>
</evidence>
<dbReference type="InterPro" id="IPR048279">
    <property type="entry name" value="MdtK-like"/>
</dbReference>
<feature type="transmembrane region" description="Helical" evidence="13">
    <location>
        <begin position="162"/>
        <end position="181"/>
    </location>
</feature>
<dbReference type="EMBL" id="FOJI01000005">
    <property type="protein sequence ID" value="SEW15652.1"/>
    <property type="molecule type" value="Genomic_DNA"/>
</dbReference>
<dbReference type="PIRSF" id="PIRSF006603">
    <property type="entry name" value="DinF"/>
    <property type="match status" value="1"/>
</dbReference>
<feature type="transmembrane region" description="Helical" evidence="13">
    <location>
        <begin position="293"/>
        <end position="313"/>
    </location>
</feature>
<evidence type="ECO:0000256" key="11">
    <source>
        <dbReference type="ARBA" id="ARBA00023136"/>
    </source>
</evidence>
<feature type="transmembrane region" description="Helical" evidence="13">
    <location>
        <begin position="334"/>
        <end position="354"/>
    </location>
</feature>
<dbReference type="GO" id="GO:0006811">
    <property type="term" value="P:monoatomic ion transport"/>
    <property type="evidence" value="ECO:0007669"/>
    <property type="project" value="UniProtKB-KW"/>
</dbReference>
<comment type="similarity">
    <text evidence="3">Belongs to the multi antimicrobial extrusion (MATE) (TC 2.A.66.1) family.</text>
</comment>
<dbReference type="PANTHER" id="PTHR43298:SF2">
    <property type="entry name" value="FMN_FAD EXPORTER YEEO-RELATED"/>
    <property type="match status" value="1"/>
</dbReference>
<organism evidence="14 15">
    <name type="scientific">[Clostridium] fimetarium</name>
    <dbReference type="NCBI Taxonomy" id="99656"/>
    <lineage>
        <taxon>Bacteria</taxon>
        <taxon>Bacillati</taxon>
        <taxon>Bacillota</taxon>
        <taxon>Clostridia</taxon>
        <taxon>Lachnospirales</taxon>
        <taxon>Lachnospiraceae</taxon>
    </lineage>
</organism>
<proteinExistence type="inferred from homology"/>
<dbReference type="Proteomes" id="UP000199701">
    <property type="component" value="Unassembled WGS sequence"/>
</dbReference>
<keyword evidence="10" id="KW-0406">Ion transport</keyword>
<evidence type="ECO:0000256" key="8">
    <source>
        <dbReference type="ARBA" id="ARBA00022692"/>
    </source>
</evidence>
<evidence type="ECO:0000256" key="2">
    <source>
        <dbReference type="ARBA" id="ARBA00004651"/>
    </source>
</evidence>
<evidence type="ECO:0000256" key="3">
    <source>
        <dbReference type="ARBA" id="ARBA00010199"/>
    </source>
</evidence>
<dbReference type="Pfam" id="PF01554">
    <property type="entry name" value="MatE"/>
    <property type="match status" value="2"/>
</dbReference>
<feature type="transmembrane region" description="Helical" evidence="13">
    <location>
        <begin position="202"/>
        <end position="223"/>
    </location>
</feature>
<keyword evidence="8 13" id="KW-0812">Transmembrane</keyword>
<evidence type="ECO:0000256" key="1">
    <source>
        <dbReference type="ARBA" id="ARBA00003408"/>
    </source>
</evidence>
<dbReference type="InterPro" id="IPR002528">
    <property type="entry name" value="MATE_fam"/>
</dbReference>
<keyword evidence="11 13" id="KW-0472">Membrane</keyword>
<dbReference type="AlphaFoldDB" id="A0A1I0PMR0"/>
<name>A0A1I0PMR0_9FIRM</name>
<evidence type="ECO:0000256" key="12">
    <source>
        <dbReference type="ARBA" id="ARBA00031636"/>
    </source>
</evidence>
<dbReference type="RefSeq" id="WP_092452769.1">
    <property type="nucleotide sequence ID" value="NZ_FOJI01000005.1"/>
</dbReference>
<keyword evidence="9 13" id="KW-1133">Transmembrane helix</keyword>
<reference evidence="14 15" key="1">
    <citation type="submission" date="2016-10" db="EMBL/GenBank/DDBJ databases">
        <authorList>
            <person name="de Groot N.N."/>
        </authorList>
    </citation>
    <scope>NUCLEOTIDE SEQUENCE [LARGE SCALE GENOMIC DNA]</scope>
    <source>
        <strain evidence="14 15">DSM 9179</strain>
    </source>
</reference>
<dbReference type="GO" id="GO:0005886">
    <property type="term" value="C:plasma membrane"/>
    <property type="evidence" value="ECO:0007669"/>
    <property type="project" value="UniProtKB-SubCell"/>
</dbReference>
<comment type="subcellular location">
    <subcellularLocation>
        <location evidence="2">Cell membrane</location>
        <topology evidence="2">Multi-pass membrane protein</topology>
    </subcellularLocation>
</comment>
<evidence type="ECO:0000256" key="10">
    <source>
        <dbReference type="ARBA" id="ARBA00023065"/>
    </source>
</evidence>
<keyword evidence="6" id="KW-0050">Antiport</keyword>
<feature type="transmembrane region" description="Helical" evidence="13">
    <location>
        <begin position="7"/>
        <end position="25"/>
    </location>
</feature>
<evidence type="ECO:0000313" key="14">
    <source>
        <dbReference type="EMBL" id="SEW15652.1"/>
    </source>
</evidence>
<evidence type="ECO:0000256" key="9">
    <source>
        <dbReference type="ARBA" id="ARBA00022989"/>
    </source>
</evidence>
<sequence>MNDSKKNIRFLILTLAWPAIIEYALQTVGSYVNYIMVGQLGIQASAIVGLNFEVNFLVKGINMAIGIGILVYIAKAVGEGDYTKIQKGTKQGVLIAIIVGVLEFIVMMLICPILPSWLGADKAIQQNAVQYFLIIYAPILFISINIIIGSMLKAAGDMKTPMYVNVFVNFVNIVLNFLLIYDSHTYGVGKYSIHIIGANLNVIGAAIATSIAAVLGGILMLIGLYKNKTVAPGKLTFMIDKQIIKKFMVVGMPVLFSRIISSFGRVLFTVFIAGLGTTAFAAHSIAFTAESAFYIPVIGFQAAVTTIASITAGEKNQDKLNKITSETVKMTSGIMILMGIILFVFSKQIIQIFTKDLEVITIGSNLLRIVSINEPLFAIYVVLEGIFNGIGKTKIPLKISLISLWCIRVMGTLICLKIFNMGLYSAWICMILDNIVHCILLIYSYKRNQKTLLC</sequence>
<evidence type="ECO:0000256" key="13">
    <source>
        <dbReference type="SAM" id="Phobius"/>
    </source>
</evidence>
<evidence type="ECO:0000256" key="6">
    <source>
        <dbReference type="ARBA" id="ARBA00022449"/>
    </source>
</evidence>
<dbReference type="PANTHER" id="PTHR43298">
    <property type="entry name" value="MULTIDRUG RESISTANCE PROTEIN NORM-RELATED"/>
    <property type="match status" value="1"/>
</dbReference>
<evidence type="ECO:0000256" key="5">
    <source>
        <dbReference type="ARBA" id="ARBA00022448"/>
    </source>
</evidence>
<feature type="transmembrane region" description="Helical" evidence="13">
    <location>
        <begin position="131"/>
        <end position="150"/>
    </location>
</feature>
<dbReference type="CDD" id="cd13137">
    <property type="entry name" value="MATE_NorM_like"/>
    <property type="match status" value="1"/>
</dbReference>
<evidence type="ECO:0000256" key="7">
    <source>
        <dbReference type="ARBA" id="ARBA00022475"/>
    </source>
</evidence>
<dbReference type="GO" id="GO:0015297">
    <property type="term" value="F:antiporter activity"/>
    <property type="evidence" value="ECO:0007669"/>
    <property type="project" value="UniProtKB-KW"/>
</dbReference>
<dbReference type="STRING" id="99656.SAMN05421659_105201"/>
<comment type="function">
    <text evidence="1">Multidrug efflux pump.</text>
</comment>
<dbReference type="NCBIfam" id="TIGR00797">
    <property type="entry name" value="matE"/>
    <property type="match status" value="1"/>
</dbReference>
<protein>
    <recommendedName>
        <fullName evidence="4">Probable multidrug resistance protein NorM</fullName>
    </recommendedName>
    <alternativeName>
        <fullName evidence="12">Multidrug-efflux transporter</fullName>
    </alternativeName>
</protein>
<keyword evidence="15" id="KW-1185">Reference proteome</keyword>